<keyword evidence="1" id="KW-0812">Transmembrane</keyword>
<keyword evidence="1" id="KW-1133">Transmembrane helix</keyword>
<name>A0ABV4CI31_9PSEU</name>
<protein>
    <submittedName>
        <fullName evidence="2">Uncharacterized protein</fullName>
    </submittedName>
</protein>
<comment type="caution">
    <text evidence="2">The sequence shown here is derived from an EMBL/GenBank/DDBJ whole genome shotgun (WGS) entry which is preliminary data.</text>
</comment>
<gene>
    <name evidence="2" type="ORF">AB8O55_14975</name>
</gene>
<accession>A0ABV4CI31</accession>
<dbReference type="Proteomes" id="UP001564626">
    <property type="component" value="Unassembled WGS sequence"/>
</dbReference>
<dbReference type="EMBL" id="JBGEHV010000025">
    <property type="protein sequence ID" value="MEY8040708.1"/>
    <property type="molecule type" value="Genomic_DNA"/>
</dbReference>
<dbReference type="RefSeq" id="WP_345360434.1">
    <property type="nucleotide sequence ID" value="NZ_BAABII010000004.1"/>
</dbReference>
<evidence type="ECO:0000313" key="2">
    <source>
        <dbReference type="EMBL" id="MEY8040708.1"/>
    </source>
</evidence>
<keyword evidence="1" id="KW-0472">Membrane</keyword>
<evidence type="ECO:0000256" key="1">
    <source>
        <dbReference type="SAM" id="Phobius"/>
    </source>
</evidence>
<sequence>MTTREPQDVLAAALRAHAVGGNPAPAPRRKLPVAGVLLFALLLGVVAGALAAVITLL</sequence>
<reference evidence="2 3" key="1">
    <citation type="submission" date="2024-08" db="EMBL/GenBank/DDBJ databases">
        <title>Genome mining of Saccharopolyspora cebuensis PGLac3 from Nigerian medicinal plant.</title>
        <authorList>
            <person name="Ezeobiora C.E."/>
            <person name="Igbokwe N.H."/>
            <person name="Amin D.H."/>
            <person name="Mendie U.E."/>
        </authorList>
    </citation>
    <scope>NUCLEOTIDE SEQUENCE [LARGE SCALE GENOMIC DNA]</scope>
    <source>
        <strain evidence="2 3">PGLac3</strain>
    </source>
</reference>
<feature type="transmembrane region" description="Helical" evidence="1">
    <location>
        <begin position="33"/>
        <end position="56"/>
    </location>
</feature>
<organism evidence="2 3">
    <name type="scientific">Saccharopolyspora cebuensis</name>
    <dbReference type="NCBI Taxonomy" id="418759"/>
    <lineage>
        <taxon>Bacteria</taxon>
        <taxon>Bacillati</taxon>
        <taxon>Actinomycetota</taxon>
        <taxon>Actinomycetes</taxon>
        <taxon>Pseudonocardiales</taxon>
        <taxon>Pseudonocardiaceae</taxon>
        <taxon>Saccharopolyspora</taxon>
    </lineage>
</organism>
<keyword evidence="3" id="KW-1185">Reference proteome</keyword>
<proteinExistence type="predicted"/>
<evidence type="ECO:0000313" key="3">
    <source>
        <dbReference type="Proteomes" id="UP001564626"/>
    </source>
</evidence>